<protein>
    <recommendedName>
        <fullName evidence="3">Lipoprotein</fullName>
    </recommendedName>
</protein>
<keyword evidence="1" id="KW-0812">Transmembrane</keyword>
<dbReference type="EMBL" id="UOEP01000179">
    <property type="protein sequence ID" value="VAW22780.1"/>
    <property type="molecule type" value="Genomic_DNA"/>
</dbReference>
<evidence type="ECO:0008006" key="3">
    <source>
        <dbReference type="Google" id="ProtNLM"/>
    </source>
</evidence>
<dbReference type="PROSITE" id="PS51257">
    <property type="entry name" value="PROKAR_LIPOPROTEIN"/>
    <property type="match status" value="1"/>
</dbReference>
<name>A0A3B0U1C4_9ZZZZ</name>
<dbReference type="AlphaFoldDB" id="A0A3B0U1C4"/>
<accession>A0A3B0U1C4</accession>
<evidence type="ECO:0000313" key="2">
    <source>
        <dbReference type="EMBL" id="VAW22780.1"/>
    </source>
</evidence>
<feature type="transmembrane region" description="Helical" evidence="1">
    <location>
        <begin position="6"/>
        <end position="23"/>
    </location>
</feature>
<keyword evidence="1" id="KW-1133">Transmembrane helix</keyword>
<evidence type="ECO:0000256" key="1">
    <source>
        <dbReference type="SAM" id="Phobius"/>
    </source>
</evidence>
<proteinExistence type="predicted"/>
<keyword evidence="1" id="KW-0472">Membrane</keyword>
<organism evidence="2">
    <name type="scientific">hydrothermal vent metagenome</name>
    <dbReference type="NCBI Taxonomy" id="652676"/>
    <lineage>
        <taxon>unclassified sequences</taxon>
        <taxon>metagenomes</taxon>
        <taxon>ecological metagenomes</taxon>
    </lineage>
</organism>
<gene>
    <name evidence="2" type="ORF">MNBD_BACTEROID01-1921</name>
</gene>
<sequence length="177" mass="19687">MKTNQIIITGSIIVLTVFLFACSKDEIQGTDRIQEITGTYVGYYSNTSLSVTSDSTAQADIAKAGDGEISVHCYGEALDTTFMLNYYEQNDSIMVCLTGQEFENMYGHTLGSGHMTGGMMGDKPGNETEWMHHLNDEHKEGDEHYGLFDMDHNSFDFIFYMGNGDTNSQIGFHGIKK</sequence>
<reference evidence="2" key="1">
    <citation type="submission" date="2018-06" db="EMBL/GenBank/DDBJ databases">
        <authorList>
            <person name="Zhirakovskaya E."/>
        </authorList>
    </citation>
    <scope>NUCLEOTIDE SEQUENCE</scope>
</reference>